<dbReference type="InterPro" id="IPR001039">
    <property type="entry name" value="MHC_I_a_a1/a2"/>
</dbReference>
<proteinExistence type="inferred from homology"/>
<evidence type="ECO:0000256" key="9">
    <source>
        <dbReference type="ARBA" id="ARBA00023180"/>
    </source>
</evidence>
<keyword evidence="13" id="KW-1185">Reference proteome</keyword>
<dbReference type="PRINTS" id="PR01638">
    <property type="entry name" value="MHCCLASSI"/>
</dbReference>
<comment type="similarity">
    <text evidence="10">Belongs to the MHC class I family.</text>
</comment>
<dbReference type="GO" id="GO:0002474">
    <property type="term" value="P:antigen processing and presentation of peptide antigen via MHC class I"/>
    <property type="evidence" value="ECO:0007669"/>
    <property type="project" value="UniProtKB-KW"/>
</dbReference>
<evidence type="ECO:0000313" key="13">
    <source>
        <dbReference type="Proteomes" id="UP000545329"/>
    </source>
</evidence>
<dbReference type="Pfam" id="PF00129">
    <property type="entry name" value="MHC_I"/>
    <property type="match status" value="1"/>
</dbReference>
<comment type="subcellular location">
    <subcellularLocation>
        <location evidence="1">Membrane</location>
        <topology evidence="1">Single-pass type I membrane protein</topology>
    </subcellularLocation>
</comment>
<dbReference type="AlphaFoldDB" id="A0A7L2XEY2"/>
<dbReference type="EMBL" id="VZTN01008497">
    <property type="protein sequence ID" value="NXS80199.1"/>
    <property type="molecule type" value="Genomic_DNA"/>
</dbReference>
<evidence type="ECO:0000256" key="8">
    <source>
        <dbReference type="ARBA" id="ARBA00023157"/>
    </source>
</evidence>
<evidence type="ECO:0000313" key="12">
    <source>
        <dbReference type="EMBL" id="NXS80199.1"/>
    </source>
</evidence>
<sequence>RYNQSRGLHTLQWDFGCDLLSDGSVRGSGRYGYDGRDLVSFELGSRRFVPADSIAQVTTRRVNSDGVTVEYTTHFLRHTCLEWLQKYVGYGQEALEHK</sequence>
<evidence type="ECO:0000256" key="6">
    <source>
        <dbReference type="ARBA" id="ARBA00022989"/>
    </source>
</evidence>
<evidence type="ECO:0000256" key="1">
    <source>
        <dbReference type="ARBA" id="ARBA00004479"/>
    </source>
</evidence>
<gene>
    <name evidence="12" type="primary">Ha1f_0</name>
    <name evidence="12" type="ORF">ERPZAN_R05022</name>
</gene>
<protein>
    <submittedName>
        <fullName evidence="12">HA1F protein</fullName>
    </submittedName>
</protein>
<keyword evidence="8" id="KW-1015">Disulfide bond</keyword>
<evidence type="ECO:0000256" key="7">
    <source>
        <dbReference type="ARBA" id="ARBA00023136"/>
    </source>
</evidence>
<keyword evidence="7" id="KW-0472">Membrane</keyword>
<dbReference type="InterPro" id="IPR011161">
    <property type="entry name" value="MHC_I-like_Ag-recog"/>
</dbReference>
<dbReference type="PANTHER" id="PTHR16675">
    <property type="entry name" value="MHC CLASS I-RELATED"/>
    <property type="match status" value="1"/>
</dbReference>
<reference evidence="12 13" key="1">
    <citation type="submission" date="2019-09" db="EMBL/GenBank/DDBJ databases">
        <title>Bird 10,000 Genomes (B10K) Project - Family phase.</title>
        <authorList>
            <person name="Zhang G."/>
        </authorList>
    </citation>
    <scope>NUCLEOTIDE SEQUENCE [LARGE SCALE GENOMIC DNA]</scope>
    <source>
        <strain evidence="12">B10K-DU-002-58</strain>
        <tissue evidence="12">Muscle</tissue>
    </source>
</reference>
<keyword evidence="2" id="KW-0490">MHC I</keyword>
<dbReference type="InterPro" id="IPR037055">
    <property type="entry name" value="MHC_I-like_Ag-recog_sf"/>
</dbReference>
<feature type="non-terminal residue" evidence="12">
    <location>
        <position position="98"/>
    </location>
</feature>
<dbReference type="GO" id="GO:0006955">
    <property type="term" value="P:immune response"/>
    <property type="evidence" value="ECO:0007669"/>
    <property type="project" value="TreeGrafter"/>
</dbReference>
<evidence type="ECO:0000256" key="5">
    <source>
        <dbReference type="ARBA" id="ARBA00022859"/>
    </source>
</evidence>
<accession>A0A7L2XEY2</accession>
<feature type="non-terminal residue" evidence="12">
    <location>
        <position position="1"/>
    </location>
</feature>
<keyword evidence="4" id="KW-0732">Signal</keyword>
<dbReference type="OrthoDB" id="8936120at2759"/>
<dbReference type="InterPro" id="IPR011162">
    <property type="entry name" value="MHC_I/II-like_Ag-recog"/>
</dbReference>
<dbReference type="GO" id="GO:0005615">
    <property type="term" value="C:extracellular space"/>
    <property type="evidence" value="ECO:0007669"/>
    <property type="project" value="TreeGrafter"/>
</dbReference>
<dbReference type="GO" id="GO:0042612">
    <property type="term" value="C:MHC class I protein complex"/>
    <property type="evidence" value="ECO:0007669"/>
    <property type="project" value="UniProtKB-KW"/>
</dbReference>
<dbReference type="Proteomes" id="UP000545329">
    <property type="component" value="Unassembled WGS sequence"/>
</dbReference>
<keyword evidence="6" id="KW-1133">Transmembrane helix</keyword>
<feature type="domain" description="MHC class I-like antigen recognition-like" evidence="11">
    <location>
        <begin position="1"/>
        <end position="95"/>
    </location>
</feature>
<keyword evidence="5" id="KW-0391">Immunity</keyword>
<dbReference type="GO" id="GO:0009897">
    <property type="term" value="C:external side of plasma membrane"/>
    <property type="evidence" value="ECO:0007669"/>
    <property type="project" value="TreeGrafter"/>
</dbReference>
<dbReference type="InterPro" id="IPR050208">
    <property type="entry name" value="MHC_class-I_related"/>
</dbReference>
<dbReference type="SUPFAM" id="SSF54452">
    <property type="entry name" value="MHC antigen-recognition domain"/>
    <property type="match status" value="1"/>
</dbReference>
<name>A0A7L2XEY2_9PASS</name>
<dbReference type="Gene3D" id="3.30.500.10">
    <property type="entry name" value="MHC class I-like antigen recognition-like"/>
    <property type="match status" value="1"/>
</dbReference>
<keyword evidence="3" id="KW-0812">Transmembrane</keyword>
<organism evidence="12 13">
    <name type="scientific">Erpornis zantholeuca</name>
    <dbReference type="NCBI Taxonomy" id="1112836"/>
    <lineage>
        <taxon>Eukaryota</taxon>
        <taxon>Metazoa</taxon>
        <taxon>Chordata</taxon>
        <taxon>Craniata</taxon>
        <taxon>Vertebrata</taxon>
        <taxon>Euteleostomi</taxon>
        <taxon>Archelosauria</taxon>
        <taxon>Archosauria</taxon>
        <taxon>Dinosauria</taxon>
        <taxon>Saurischia</taxon>
        <taxon>Theropoda</taxon>
        <taxon>Coelurosauria</taxon>
        <taxon>Aves</taxon>
        <taxon>Neognathae</taxon>
        <taxon>Neoaves</taxon>
        <taxon>Telluraves</taxon>
        <taxon>Australaves</taxon>
        <taxon>Passeriformes</taxon>
        <taxon>Sylvioidea</taxon>
        <taxon>Timaliidae</taxon>
        <taxon>Erpornis</taxon>
    </lineage>
</organism>
<evidence type="ECO:0000256" key="2">
    <source>
        <dbReference type="ARBA" id="ARBA00022451"/>
    </source>
</evidence>
<keyword evidence="9" id="KW-0325">Glycoprotein</keyword>
<comment type="caution">
    <text evidence="12">The sequence shown here is derived from an EMBL/GenBank/DDBJ whole genome shotgun (WGS) entry which is preliminary data.</text>
</comment>
<evidence type="ECO:0000256" key="4">
    <source>
        <dbReference type="ARBA" id="ARBA00022729"/>
    </source>
</evidence>
<dbReference type="PANTHER" id="PTHR16675:SF242">
    <property type="entry name" value="MAJOR HISTOCOMPATIBILITY COMPLEX CLASS I-RELATED GENE PROTEIN"/>
    <property type="match status" value="1"/>
</dbReference>
<evidence type="ECO:0000256" key="10">
    <source>
        <dbReference type="RuleBase" id="RU004439"/>
    </source>
</evidence>
<evidence type="ECO:0000256" key="3">
    <source>
        <dbReference type="ARBA" id="ARBA00022692"/>
    </source>
</evidence>
<evidence type="ECO:0000259" key="11">
    <source>
        <dbReference type="Pfam" id="PF00129"/>
    </source>
</evidence>